<dbReference type="Proteomes" id="UP000320461">
    <property type="component" value="Unassembled WGS sequence"/>
</dbReference>
<keyword evidence="3 5" id="KW-1133">Transmembrane helix</keyword>
<dbReference type="OrthoDB" id="265224at2"/>
<evidence type="ECO:0000256" key="2">
    <source>
        <dbReference type="ARBA" id="ARBA00022692"/>
    </source>
</evidence>
<dbReference type="AlphaFoldDB" id="A0A4Y3KSP0"/>
<evidence type="ECO:0008006" key="8">
    <source>
        <dbReference type="Google" id="ProtNLM"/>
    </source>
</evidence>
<feature type="transmembrane region" description="Helical" evidence="5">
    <location>
        <begin position="119"/>
        <end position="141"/>
    </location>
</feature>
<proteinExistence type="predicted"/>
<evidence type="ECO:0000313" key="7">
    <source>
        <dbReference type="Proteomes" id="UP000320461"/>
    </source>
</evidence>
<dbReference type="InterPro" id="IPR032808">
    <property type="entry name" value="DoxX"/>
</dbReference>
<dbReference type="RefSeq" id="WP_141371663.1">
    <property type="nucleotide sequence ID" value="NZ_BJLQ01000056.1"/>
</dbReference>
<evidence type="ECO:0000256" key="4">
    <source>
        <dbReference type="ARBA" id="ARBA00023136"/>
    </source>
</evidence>
<keyword evidence="7" id="KW-1185">Reference proteome</keyword>
<evidence type="ECO:0000256" key="1">
    <source>
        <dbReference type="ARBA" id="ARBA00004141"/>
    </source>
</evidence>
<dbReference type="GO" id="GO:0016020">
    <property type="term" value="C:membrane"/>
    <property type="evidence" value="ECO:0007669"/>
    <property type="project" value="UniProtKB-SubCell"/>
</dbReference>
<keyword evidence="2 5" id="KW-0812">Transmembrane</keyword>
<accession>A0A4Y3KSP0</accession>
<sequence>MPALSLKSRSASRTTRYAPPTKLAADPAADALVPANTWTDATTSTLPTTGPSALVRRWRSRGERAVDTLAEILARYSITALRVALGLVFLGFGVLKFFPGVSPAEDLAQRTVGELTLHLVGPSAALLMTAVIETVIGLTLLTGRFLRTGLVLLAVALVGIMSPLVLFFDELFPAGGPTLTAQYVLKDVILAAAGAVVGAWALGARLRRDA</sequence>
<feature type="transmembrane region" description="Helical" evidence="5">
    <location>
        <begin position="188"/>
        <end position="206"/>
    </location>
</feature>
<name>A0A4Y3KSP0_9CELL</name>
<organism evidence="6 7">
    <name type="scientific">Cellulomonas gelida</name>
    <dbReference type="NCBI Taxonomy" id="1712"/>
    <lineage>
        <taxon>Bacteria</taxon>
        <taxon>Bacillati</taxon>
        <taxon>Actinomycetota</taxon>
        <taxon>Actinomycetes</taxon>
        <taxon>Micrococcales</taxon>
        <taxon>Cellulomonadaceae</taxon>
        <taxon>Cellulomonas</taxon>
    </lineage>
</organism>
<keyword evidence="4 5" id="KW-0472">Membrane</keyword>
<reference evidence="6 7" key="1">
    <citation type="submission" date="2019-06" db="EMBL/GenBank/DDBJ databases">
        <title>Whole genome shotgun sequence of Cellulomonas gelida NBRC 3748.</title>
        <authorList>
            <person name="Hosoyama A."/>
            <person name="Uohara A."/>
            <person name="Ohji S."/>
            <person name="Ichikawa N."/>
        </authorList>
    </citation>
    <scope>NUCLEOTIDE SEQUENCE [LARGE SCALE GENOMIC DNA]</scope>
    <source>
        <strain evidence="6 7">NBRC 3748</strain>
    </source>
</reference>
<comment type="caution">
    <text evidence="6">The sequence shown here is derived from an EMBL/GenBank/DDBJ whole genome shotgun (WGS) entry which is preliminary data.</text>
</comment>
<feature type="transmembrane region" description="Helical" evidence="5">
    <location>
        <begin position="148"/>
        <end position="168"/>
    </location>
</feature>
<evidence type="ECO:0000256" key="5">
    <source>
        <dbReference type="SAM" id="Phobius"/>
    </source>
</evidence>
<protein>
    <recommendedName>
        <fullName evidence="8">DoxX family protein</fullName>
    </recommendedName>
</protein>
<comment type="subcellular location">
    <subcellularLocation>
        <location evidence="1">Membrane</location>
        <topology evidence="1">Multi-pass membrane protein</topology>
    </subcellularLocation>
</comment>
<dbReference type="Pfam" id="PF07681">
    <property type="entry name" value="DoxX"/>
    <property type="match status" value="1"/>
</dbReference>
<evidence type="ECO:0000313" key="6">
    <source>
        <dbReference type="EMBL" id="GEA85868.1"/>
    </source>
</evidence>
<gene>
    <name evidence="6" type="ORF">CGE01nite_31190</name>
</gene>
<dbReference type="EMBL" id="BJLQ01000056">
    <property type="protein sequence ID" value="GEA85868.1"/>
    <property type="molecule type" value="Genomic_DNA"/>
</dbReference>
<feature type="transmembrane region" description="Helical" evidence="5">
    <location>
        <begin position="80"/>
        <end position="99"/>
    </location>
</feature>
<evidence type="ECO:0000256" key="3">
    <source>
        <dbReference type="ARBA" id="ARBA00022989"/>
    </source>
</evidence>